<evidence type="ECO:0000259" key="8">
    <source>
        <dbReference type="PROSITE" id="PS50878"/>
    </source>
</evidence>
<evidence type="ECO:0000313" key="9">
    <source>
        <dbReference type="EMBL" id="KAK7476602.1"/>
    </source>
</evidence>
<keyword evidence="5" id="KW-0255">Endonuclease</keyword>
<dbReference type="InterPro" id="IPR043502">
    <property type="entry name" value="DNA/RNA_pol_sf"/>
</dbReference>
<feature type="domain" description="Reverse transcriptase" evidence="8">
    <location>
        <begin position="2"/>
        <end position="150"/>
    </location>
</feature>
<dbReference type="GO" id="GO:0004519">
    <property type="term" value="F:endonuclease activity"/>
    <property type="evidence" value="ECO:0007669"/>
    <property type="project" value="UniProtKB-KW"/>
</dbReference>
<dbReference type="AlphaFoldDB" id="A0ABD0JP01"/>
<dbReference type="GO" id="GO:0006508">
    <property type="term" value="P:proteolysis"/>
    <property type="evidence" value="ECO:0007669"/>
    <property type="project" value="UniProtKB-KW"/>
</dbReference>
<protein>
    <recommendedName>
        <fullName evidence="8">Reverse transcriptase domain-containing protein</fullName>
    </recommendedName>
</protein>
<proteinExistence type="predicted"/>
<keyword evidence="1" id="KW-0645">Protease</keyword>
<dbReference type="Pfam" id="PF00078">
    <property type="entry name" value="RVT_1"/>
    <property type="match status" value="1"/>
</dbReference>
<dbReference type="InterPro" id="IPR000477">
    <property type="entry name" value="RT_dom"/>
</dbReference>
<keyword evidence="2" id="KW-0808">Transferase</keyword>
<dbReference type="PANTHER" id="PTHR24559">
    <property type="entry name" value="TRANSPOSON TY3-I GAG-POL POLYPROTEIN"/>
    <property type="match status" value="1"/>
</dbReference>
<gene>
    <name evidence="9" type="ORF">BaRGS_00032148</name>
</gene>
<keyword evidence="7" id="KW-0695">RNA-directed DNA polymerase</keyword>
<evidence type="ECO:0000256" key="7">
    <source>
        <dbReference type="ARBA" id="ARBA00022918"/>
    </source>
</evidence>
<dbReference type="Proteomes" id="UP001519460">
    <property type="component" value="Unassembled WGS sequence"/>
</dbReference>
<evidence type="ECO:0000256" key="4">
    <source>
        <dbReference type="ARBA" id="ARBA00022722"/>
    </source>
</evidence>
<reference evidence="9 10" key="1">
    <citation type="journal article" date="2023" name="Sci. Data">
        <title>Genome assembly of the Korean intertidal mud-creeper Batillaria attramentaria.</title>
        <authorList>
            <person name="Patra A.K."/>
            <person name="Ho P.T."/>
            <person name="Jun S."/>
            <person name="Lee S.J."/>
            <person name="Kim Y."/>
            <person name="Won Y.J."/>
        </authorList>
    </citation>
    <scope>NUCLEOTIDE SEQUENCE [LARGE SCALE GENOMIC DNA]</scope>
    <source>
        <strain evidence="9">Wonlab-2016</strain>
    </source>
</reference>
<dbReference type="GO" id="GO:0008233">
    <property type="term" value="F:peptidase activity"/>
    <property type="evidence" value="ECO:0007669"/>
    <property type="project" value="UniProtKB-KW"/>
</dbReference>
<name>A0ABD0JP01_9CAEN</name>
<accession>A0ABD0JP01</accession>
<dbReference type="EMBL" id="JACVVK020000371">
    <property type="protein sequence ID" value="KAK7476602.1"/>
    <property type="molecule type" value="Genomic_DNA"/>
</dbReference>
<dbReference type="FunFam" id="3.10.10.10:FF:000007">
    <property type="entry name" value="Retrovirus-related Pol polyprotein from transposon 17.6-like Protein"/>
    <property type="match status" value="1"/>
</dbReference>
<dbReference type="GO" id="GO:0003964">
    <property type="term" value="F:RNA-directed DNA polymerase activity"/>
    <property type="evidence" value="ECO:0007669"/>
    <property type="project" value="UniProtKB-KW"/>
</dbReference>
<dbReference type="SUPFAM" id="SSF56672">
    <property type="entry name" value="DNA/RNA polymerases"/>
    <property type="match status" value="1"/>
</dbReference>
<sequence>MLKRNVSEPSNSSWASPVNLVEKKDNTIRFCIDYRKLNQISTKDSYPIPRLDQCLDALAGNVWFSTMDLQSGFWQVPLEKSSKEKTAFRTKMGLFHFNVRPFGLTNSPATFERLMKQTLMDLQWEECLLFIDDLTYWSKRKRRKKQRLTM</sequence>
<evidence type="ECO:0000256" key="1">
    <source>
        <dbReference type="ARBA" id="ARBA00022670"/>
    </source>
</evidence>
<dbReference type="Gene3D" id="3.10.10.10">
    <property type="entry name" value="HIV Type 1 Reverse Transcriptase, subunit A, domain 1"/>
    <property type="match status" value="1"/>
</dbReference>
<organism evidence="9 10">
    <name type="scientific">Batillaria attramentaria</name>
    <dbReference type="NCBI Taxonomy" id="370345"/>
    <lineage>
        <taxon>Eukaryota</taxon>
        <taxon>Metazoa</taxon>
        <taxon>Spiralia</taxon>
        <taxon>Lophotrochozoa</taxon>
        <taxon>Mollusca</taxon>
        <taxon>Gastropoda</taxon>
        <taxon>Caenogastropoda</taxon>
        <taxon>Sorbeoconcha</taxon>
        <taxon>Cerithioidea</taxon>
        <taxon>Batillariidae</taxon>
        <taxon>Batillaria</taxon>
    </lineage>
</organism>
<dbReference type="PANTHER" id="PTHR24559:SF444">
    <property type="entry name" value="REVERSE TRANSCRIPTASE DOMAIN-CONTAINING PROTEIN"/>
    <property type="match status" value="1"/>
</dbReference>
<keyword evidence="4" id="KW-0540">Nuclease</keyword>
<keyword evidence="6" id="KW-0378">Hydrolase</keyword>
<evidence type="ECO:0000256" key="5">
    <source>
        <dbReference type="ARBA" id="ARBA00022759"/>
    </source>
</evidence>
<evidence type="ECO:0000256" key="3">
    <source>
        <dbReference type="ARBA" id="ARBA00022695"/>
    </source>
</evidence>
<comment type="caution">
    <text evidence="9">The sequence shown here is derived from an EMBL/GenBank/DDBJ whole genome shotgun (WGS) entry which is preliminary data.</text>
</comment>
<dbReference type="PROSITE" id="PS50878">
    <property type="entry name" value="RT_POL"/>
    <property type="match status" value="1"/>
</dbReference>
<dbReference type="InterPro" id="IPR053134">
    <property type="entry name" value="RNA-dir_DNA_polymerase"/>
</dbReference>
<evidence type="ECO:0000256" key="6">
    <source>
        <dbReference type="ARBA" id="ARBA00022801"/>
    </source>
</evidence>
<evidence type="ECO:0000313" key="10">
    <source>
        <dbReference type="Proteomes" id="UP001519460"/>
    </source>
</evidence>
<evidence type="ECO:0000256" key="2">
    <source>
        <dbReference type="ARBA" id="ARBA00022679"/>
    </source>
</evidence>
<keyword evidence="3" id="KW-0548">Nucleotidyltransferase</keyword>
<keyword evidence="10" id="KW-1185">Reference proteome</keyword>
<dbReference type="CDD" id="cd01647">
    <property type="entry name" value="RT_LTR"/>
    <property type="match status" value="1"/>
</dbReference>